<comment type="similarity">
    <text evidence="1">Belongs to the vitamin uptake transporter (VUT/ECF) (TC 2.A.88) family. Q precursor transporter subfamily.</text>
</comment>
<accession>A0A0E2E217</accession>
<keyword evidence="1" id="KW-0813">Transport</keyword>
<dbReference type="Proteomes" id="UP000011705">
    <property type="component" value="Chromosome"/>
</dbReference>
<keyword evidence="1" id="KW-0812">Transmembrane</keyword>
<dbReference type="Pfam" id="PF02592">
    <property type="entry name" value="Vut_1"/>
    <property type="match status" value="1"/>
</dbReference>
<keyword evidence="1" id="KW-1003">Cell membrane</keyword>
<proteinExistence type="inferred from homology"/>
<comment type="function">
    <text evidence="1">Involved in the import of queuosine (Q) precursors, required for Q precursor salvage.</text>
</comment>
<dbReference type="EMBL" id="AGDV01000021">
    <property type="protein sequence ID" value="EMB30544.1"/>
    <property type="molecule type" value="Genomic_DNA"/>
</dbReference>
<dbReference type="NCBIfam" id="TIGR00697">
    <property type="entry name" value="queuosine precursor transporter"/>
    <property type="match status" value="1"/>
</dbReference>
<sequence length="237" mass="26789">MENSQLNQGALETDSIKKTNFLPVISGLFVGILVLSNILAAKMVQLGPFVFDGGTLLFPFSYIFGDVLAEVYGYKASRKVIWTGFFMLLIMSLNIWFISVLPAEAEWIFQKDFDNILLQMPRICAGSLFGYFIGEYSNSVVLSKLKVITKGKYLWLRTISSTLVGEFLDSSVFVAVSFLGLYSIDILIIMAFSNYLFKTFIEVIFTPLTYKIVAFVKKHEQIDVYDYNVSYNPLPGK</sequence>
<feature type="transmembrane region" description="Helical" evidence="1">
    <location>
        <begin position="21"/>
        <end position="40"/>
    </location>
</feature>
<dbReference type="HOGENOM" id="CLU_075503_1_2_12"/>
<dbReference type="HAMAP" id="MF_02088">
    <property type="entry name" value="Q_prec_transport"/>
    <property type="match status" value="1"/>
</dbReference>
<dbReference type="PANTHER" id="PTHR34300">
    <property type="entry name" value="QUEUOSINE PRECURSOR TRANSPORTER-RELATED"/>
    <property type="match status" value="1"/>
</dbReference>
<dbReference type="InterPro" id="IPR003744">
    <property type="entry name" value="YhhQ"/>
</dbReference>
<organism evidence="2">
    <name type="scientific">Treponema denticola H-22</name>
    <dbReference type="NCBI Taxonomy" id="999432"/>
    <lineage>
        <taxon>Bacteria</taxon>
        <taxon>Pseudomonadati</taxon>
        <taxon>Spirochaetota</taxon>
        <taxon>Spirochaetia</taxon>
        <taxon>Spirochaetales</taxon>
        <taxon>Treponemataceae</taxon>
        <taxon>Treponema</taxon>
    </lineage>
</organism>
<feature type="transmembrane region" description="Helical" evidence="1">
    <location>
        <begin position="80"/>
        <end position="101"/>
    </location>
</feature>
<dbReference type="RefSeq" id="WP_002685651.1">
    <property type="nucleotide sequence ID" value="NZ_CM001795.1"/>
</dbReference>
<dbReference type="PANTHER" id="PTHR34300:SF2">
    <property type="entry name" value="QUEUOSINE PRECURSOR TRANSPORTER-RELATED"/>
    <property type="match status" value="1"/>
</dbReference>
<protein>
    <recommendedName>
        <fullName evidence="1">Probable queuosine precursor transporter</fullName>
        <shortName evidence="1">Q precursor transporter</shortName>
    </recommendedName>
</protein>
<comment type="caution">
    <text evidence="2">The sequence shown here is derived from an EMBL/GenBank/DDBJ whole genome shotgun (WGS) entry which is preliminary data.</text>
</comment>
<dbReference type="GO" id="GO:0005886">
    <property type="term" value="C:plasma membrane"/>
    <property type="evidence" value="ECO:0007669"/>
    <property type="project" value="UniProtKB-SubCell"/>
</dbReference>
<evidence type="ECO:0000256" key="1">
    <source>
        <dbReference type="HAMAP-Rule" id="MF_02088"/>
    </source>
</evidence>
<dbReference type="AlphaFoldDB" id="A0A0E2E217"/>
<name>A0A0E2E217_TREDN</name>
<keyword evidence="1" id="KW-0472">Membrane</keyword>
<dbReference type="PATRIC" id="fig|999432.5.peg.2316"/>
<gene>
    <name evidence="2" type="ORF">HMPREF9726_02229</name>
</gene>
<keyword evidence="1" id="KW-1133">Transmembrane helix</keyword>
<comment type="subcellular location">
    <subcellularLocation>
        <location evidence="1">Cell membrane</location>
        <topology evidence="1">Multi-pass membrane protein</topology>
    </subcellularLocation>
</comment>
<reference evidence="2" key="1">
    <citation type="submission" date="2012-01" db="EMBL/GenBank/DDBJ databases">
        <title>The Genome Sequence of Treponema denticola H-22.</title>
        <authorList>
            <consortium name="The Broad Institute Genome Sequencing Platform"/>
            <person name="Earl A."/>
            <person name="Ward D."/>
            <person name="Feldgarden M."/>
            <person name="Gevers D."/>
            <person name="Blanton J.M."/>
            <person name="Fenno C.J."/>
            <person name="Baranova O.V."/>
            <person name="Mathney J."/>
            <person name="Dewhirst F.E."/>
            <person name="Izard J."/>
            <person name="Young S.K."/>
            <person name="Zeng Q."/>
            <person name="Gargeya S."/>
            <person name="Fitzgerald M."/>
            <person name="Haas B."/>
            <person name="Abouelleil A."/>
            <person name="Alvarado L."/>
            <person name="Arachchi H.M."/>
            <person name="Berlin A."/>
            <person name="Chapman S.B."/>
            <person name="Gearin G."/>
            <person name="Goldberg J."/>
            <person name="Griggs A."/>
            <person name="Gujja S."/>
            <person name="Hansen M."/>
            <person name="Heiman D."/>
            <person name="Howarth C."/>
            <person name="Larimer J."/>
            <person name="Lui A."/>
            <person name="MacDonald P.J.P."/>
            <person name="McCowen C."/>
            <person name="Montmayeur A."/>
            <person name="Murphy C."/>
            <person name="Neiman D."/>
            <person name="Pearson M."/>
            <person name="Priest M."/>
            <person name="Roberts A."/>
            <person name="Saif S."/>
            <person name="Shea T."/>
            <person name="Sisk P."/>
            <person name="Stolte C."/>
            <person name="Sykes S."/>
            <person name="Wortman J."/>
            <person name="Nusbaum C."/>
            <person name="Birren B."/>
        </authorList>
    </citation>
    <scope>NUCLEOTIDE SEQUENCE [LARGE SCALE GENOMIC DNA]</scope>
    <source>
        <strain evidence="2">H-22</strain>
    </source>
</reference>
<feature type="transmembrane region" description="Helical" evidence="1">
    <location>
        <begin position="46"/>
        <end position="68"/>
    </location>
</feature>
<dbReference type="GO" id="GO:0022857">
    <property type="term" value="F:transmembrane transporter activity"/>
    <property type="evidence" value="ECO:0007669"/>
    <property type="project" value="UniProtKB-UniRule"/>
</dbReference>
<evidence type="ECO:0000313" key="2">
    <source>
        <dbReference type="EMBL" id="EMB30544.1"/>
    </source>
</evidence>
<feature type="transmembrane region" description="Helical" evidence="1">
    <location>
        <begin position="172"/>
        <end position="197"/>
    </location>
</feature>